<protein>
    <submittedName>
        <fullName evidence="2">Uncharacterized protein</fullName>
    </submittedName>
</protein>
<organism evidence="2 3">
    <name type="scientific">Gomphillus americanus</name>
    <dbReference type="NCBI Taxonomy" id="1940652"/>
    <lineage>
        <taxon>Eukaryota</taxon>
        <taxon>Fungi</taxon>
        <taxon>Dikarya</taxon>
        <taxon>Ascomycota</taxon>
        <taxon>Pezizomycotina</taxon>
        <taxon>Lecanoromycetes</taxon>
        <taxon>OSLEUM clade</taxon>
        <taxon>Ostropomycetidae</taxon>
        <taxon>Ostropales</taxon>
        <taxon>Graphidaceae</taxon>
        <taxon>Gomphilloideae</taxon>
        <taxon>Gomphillus</taxon>
    </lineage>
</organism>
<dbReference type="Proteomes" id="UP000664169">
    <property type="component" value="Unassembled WGS sequence"/>
</dbReference>
<dbReference type="AlphaFoldDB" id="A0A8H3EYZ2"/>
<accession>A0A8H3EYZ2</accession>
<sequence length="756" mass="86958">MDSVEAVLERACLGTFRIRLDYLSFDWISSAYLDPDNVKRLEYALNKDDRRSSSENFISAVISKTSFQKVVRGNEGSLDFDSKFQLTCLSGRHRIAAAKAALHNDERWWIVTLYDANDLDTDTRTFITEGYTNEQRPSGGVIYFKVRQYHMAKHTQFEARWLARFTRSERISYKALHNNRRLKMAFDDLIVIPGLWHGMRLGNVRKLTRMRCDEVEILHYLAHIKTVWFQIAGERNVWAIDRQTILGLHLKAPLISWADRDDLRVGFETRKVFSAVSQHDRALIQERSLSISGLIPSFDSFFDDWSIQRTTRQIMDDYFLYRSFDFDKAYRALFIFAMRFYDQMPKQAVLKDPLAHANAKPDMAVLQAFARHARGLGFGNDRINEFSNLTMDHVAIRTLQPGMSSDGPRIPEKRRSGGPHRCDYEYEQRLLTFELLNDGSEPEGKELTPLFVRRAIYQSFFGRTVDKDSATRPIRSSSVYTDDNQDNWSVSGSAIAIYNNTFDQHQPAPGQINRLSTIVEVADEDMEERLGSDDGGPLSSQAASMILEAYVKPQKKRASPKSRIVGRYDSWHGMIFCGIGKPGRSLKWTARNPQWFLQCARLFHYYDNGGDFVRPDAIQERNDGHNTESRIIVAQPKSHIEMDRSAFRNETMPSFREWINTMEGHVQNEDPLDDTQALLSINPRKHSLSGSSTTSRKVAKTTRNATPSRDVSRISGRLMVHRKPNSKGKRRATDNMRSFLDVKPLSTHRLYLPEGS</sequence>
<feature type="compositionally biased region" description="Polar residues" evidence="1">
    <location>
        <begin position="688"/>
        <end position="709"/>
    </location>
</feature>
<evidence type="ECO:0000313" key="2">
    <source>
        <dbReference type="EMBL" id="CAF9914205.1"/>
    </source>
</evidence>
<reference evidence="2" key="1">
    <citation type="submission" date="2021-03" db="EMBL/GenBank/DDBJ databases">
        <authorList>
            <person name="Tagirdzhanova G."/>
        </authorList>
    </citation>
    <scope>NUCLEOTIDE SEQUENCE</scope>
</reference>
<gene>
    <name evidence="2" type="ORF">GOMPHAMPRED_008100</name>
</gene>
<feature type="region of interest" description="Disordered" evidence="1">
    <location>
        <begin position="400"/>
        <end position="421"/>
    </location>
</feature>
<feature type="region of interest" description="Disordered" evidence="1">
    <location>
        <begin position="684"/>
        <end position="735"/>
    </location>
</feature>
<feature type="compositionally biased region" description="Basic residues" evidence="1">
    <location>
        <begin position="719"/>
        <end position="730"/>
    </location>
</feature>
<dbReference type="InterPro" id="IPR022198">
    <property type="entry name" value="DUF3723"/>
</dbReference>
<proteinExistence type="predicted"/>
<keyword evidence="3" id="KW-1185">Reference proteome</keyword>
<dbReference type="OrthoDB" id="4227485at2759"/>
<dbReference type="Pfam" id="PF12520">
    <property type="entry name" value="DUF3723"/>
    <property type="match status" value="3"/>
</dbReference>
<dbReference type="EMBL" id="CAJPDQ010000009">
    <property type="protein sequence ID" value="CAF9914205.1"/>
    <property type="molecule type" value="Genomic_DNA"/>
</dbReference>
<feature type="compositionally biased region" description="Basic and acidic residues" evidence="1">
    <location>
        <begin position="409"/>
        <end position="421"/>
    </location>
</feature>
<evidence type="ECO:0000256" key="1">
    <source>
        <dbReference type="SAM" id="MobiDB-lite"/>
    </source>
</evidence>
<name>A0A8H3EYZ2_9LECA</name>
<comment type="caution">
    <text evidence="2">The sequence shown here is derived from an EMBL/GenBank/DDBJ whole genome shotgun (WGS) entry which is preliminary data.</text>
</comment>
<evidence type="ECO:0000313" key="3">
    <source>
        <dbReference type="Proteomes" id="UP000664169"/>
    </source>
</evidence>